<accession>A0ACB7YDB0</accession>
<organism evidence="1 2">
    <name type="scientific">Vaccinium darrowii</name>
    <dbReference type="NCBI Taxonomy" id="229202"/>
    <lineage>
        <taxon>Eukaryota</taxon>
        <taxon>Viridiplantae</taxon>
        <taxon>Streptophyta</taxon>
        <taxon>Embryophyta</taxon>
        <taxon>Tracheophyta</taxon>
        <taxon>Spermatophyta</taxon>
        <taxon>Magnoliopsida</taxon>
        <taxon>eudicotyledons</taxon>
        <taxon>Gunneridae</taxon>
        <taxon>Pentapetalae</taxon>
        <taxon>asterids</taxon>
        <taxon>Ericales</taxon>
        <taxon>Ericaceae</taxon>
        <taxon>Vaccinioideae</taxon>
        <taxon>Vaccinieae</taxon>
        <taxon>Vaccinium</taxon>
    </lineage>
</organism>
<evidence type="ECO:0000313" key="2">
    <source>
        <dbReference type="Proteomes" id="UP000828048"/>
    </source>
</evidence>
<name>A0ACB7YDB0_9ERIC</name>
<proteinExistence type="predicted"/>
<dbReference type="EMBL" id="CM037158">
    <property type="protein sequence ID" value="KAH7851127.1"/>
    <property type="molecule type" value="Genomic_DNA"/>
</dbReference>
<reference evidence="1 2" key="1">
    <citation type="journal article" date="2021" name="Hortic Res">
        <title>High-quality reference genome and annotation aids understanding of berry development for evergreen blueberry (Vaccinium darrowii).</title>
        <authorList>
            <person name="Yu J."/>
            <person name="Hulse-Kemp A.M."/>
            <person name="Babiker E."/>
            <person name="Staton M."/>
        </authorList>
    </citation>
    <scope>NUCLEOTIDE SEQUENCE [LARGE SCALE GENOMIC DNA]</scope>
    <source>
        <strain evidence="2">cv. NJ 8807/NJ 8810</strain>
        <tissue evidence="1">Young leaf</tissue>
    </source>
</reference>
<dbReference type="Proteomes" id="UP000828048">
    <property type="component" value="Chromosome 8"/>
</dbReference>
<keyword evidence="2" id="KW-1185">Reference proteome</keyword>
<comment type="caution">
    <text evidence="1">The sequence shown here is derived from an EMBL/GenBank/DDBJ whole genome shotgun (WGS) entry which is preliminary data.</text>
</comment>
<gene>
    <name evidence="1" type="ORF">Vadar_007649</name>
</gene>
<evidence type="ECO:0000313" key="1">
    <source>
        <dbReference type="EMBL" id="KAH7851127.1"/>
    </source>
</evidence>
<protein>
    <submittedName>
        <fullName evidence="1">Uncharacterized protein</fullName>
    </submittedName>
</protein>
<sequence>MYSLKRIWRRRQYRRLRGANPNRKRLRIVVFGGSPRRYWRIKSIPKLRFKVASPLKLWRKFKSAYASMMVNFSARLGYLNGGDDFGGKRIAKAAGGGGPVGHHGKEEFEKRLIFEIYKSLAASKAMGTAFT</sequence>